<keyword evidence="1" id="KW-0238">DNA-binding</keyword>
<dbReference type="Proteomes" id="UP001290455">
    <property type="component" value="Unassembled WGS sequence"/>
</dbReference>
<proteinExistence type="predicted"/>
<organism evidence="3 4">
    <name type="scientific">Robertmurraya mangrovi</name>
    <dbReference type="NCBI Taxonomy" id="3098077"/>
    <lineage>
        <taxon>Bacteria</taxon>
        <taxon>Bacillati</taxon>
        <taxon>Bacillota</taxon>
        <taxon>Bacilli</taxon>
        <taxon>Bacillales</taxon>
        <taxon>Bacillaceae</taxon>
        <taxon>Robertmurraya</taxon>
    </lineage>
</organism>
<accession>A0ABU5IUB9</accession>
<dbReference type="SUPFAM" id="SSF47413">
    <property type="entry name" value="lambda repressor-like DNA-binding domains"/>
    <property type="match status" value="1"/>
</dbReference>
<dbReference type="PANTHER" id="PTHR46558">
    <property type="entry name" value="TRACRIPTIONAL REGULATORY PROTEIN-RELATED-RELATED"/>
    <property type="match status" value="1"/>
</dbReference>
<comment type="caution">
    <text evidence="3">The sequence shown here is derived from an EMBL/GenBank/DDBJ whole genome shotgun (WGS) entry which is preliminary data.</text>
</comment>
<dbReference type="SMART" id="SM00530">
    <property type="entry name" value="HTH_XRE"/>
    <property type="match status" value="1"/>
</dbReference>
<feature type="domain" description="HTH cro/C1-type" evidence="2">
    <location>
        <begin position="6"/>
        <end position="60"/>
    </location>
</feature>
<dbReference type="PANTHER" id="PTHR46558:SF4">
    <property type="entry name" value="DNA-BIDING PHAGE PROTEIN"/>
    <property type="match status" value="1"/>
</dbReference>
<geneLocation type="plasmid" evidence="3">
    <name>unnamed</name>
</geneLocation>
<evidence type="ECO:0000313" key="3">
    <source>
        <dbReference type="EMBL" id="MDZ5470734.1"/>
    </source>
</evidence>
<evidence type="ECO:0000313" key="4">
    <source>
        <dbReference type="Proteomes" id="UP001290455"/>
    </source>
</evidence>
<dbReference type="CDD" id="cd00093">
    <property type="entry name" value="HTH_XRE"/>
    <property type="match status" value="1"/>
</dbReference>
<dbReference type="InterPro" id="IPR001387">
    <property type="entry name" value="Cro/C1-type_HTH"/>
</dbReference>
<sequence>MLKNRVRELRARFNLTQGDLAKEMGVTRQTVGFIEKGDYAPSITLVLKMAEVFNVSVEEIFWLEEVNKDE</sequence>
<protein>
    <submittedName>
        <fullName evidence="3">Helix-turn-helix transcriptional regulator</fullName>
    </submittedName>
</protein>
<reference evidence="3 4" key="1">
    <citation type="submission" date="2023-11" db="EMBL/GenBank/DDBJ databases">
        <title>Bacillus jintuensis, isolated from a mudflat on the Beibu Gulf coast.</title>
        <authorList>
            <person name="Li M."/>
        </authorList>
    </citation>
    <scope>NUCLEOTIDE SEQUENCE [LARGE SCALE GENOMIC DNA]</scope>
    <source>
        <strain evidence="3 4">31A1R</strain>
        <plasmid evidence="3">unnamed</plasmid>
    </source>
</reference>
<evidence type="ECO:0000256" key="1">
    <source>
        <dbReference type="ARBA" id="ARBA00023125"/>
    </source>
</evidence>
<gene>
    <name evidence="3" type="ORF">SM124_03110</name>
</gene>
<dbReference type="PROSITE" id="PS50943">
    <property type="entry name" value="HTH_CROC1"/>
    <property type="match status" value="1"/>
</dbReference>
<dbReference type="Gene3D" id="1.10.260.40">
    <property type="entry name" value="lambda repressor-like DNA-binding domains"/>
    <property type="match status" value="1"/>
</dbReference>
<keyword evidence="4" id="KW-1185">Reference proteome</keyword>
<dbReference type="Pfam" id="PF01381">
    <property type="entry name" value="HTH_3"/>
    <property type="match status" value="1"/>
</dbReference>
<dbReference type="EMBL" id="JAXOFX010000002">
    <property type="protein sequence ID" value="MDZ5470734.1"/>
    <property type="molecule type" value="Genomic_DNA"/>
</dbReference>
<keyword evidence="3" id="KW-0614">Plasmid</keyword>
<evidence type="ECO:0000259" key="2">
    <source>
        <dbReference type="PROSITE" id="PS50943"/>
    </source>
</evidence>
<name>A0ABU5IUB9_9BACI</name>
<dbReference type="RefSeq" id="WP_322445279.1">
    <property type="nucleotide sequence ID" value="NZ_JAXOFX010000002.1"/>
</dbReference>
<dbReference type="InterPro" id="IPR010982">
    <property type="entry name" value="Lambda_DNA-bd_dom_sf"/>
</dbReference>